<dbReference type="PROSITE" id="PS50894">
    <property type="entry name" value="HPT"/>
    <property type="match status" value="1"/>
</dbReference>
<keyword evidence="5" id="KW-0997">Cell inner membrane</keyword>
<evidence type="ECO:0000256" key="4">
    <source>
        <dbReference type="ARBA" id="ARBA00022475"/>
    </source>
</evidence>
<accession>A0A2M9DI56</accession>
<dbReference type="Pfam" id="PF00512">
    <property type="entry name" value="HisKA"/>
    <property type="match status" value="1"/>
</dbReference>
<keyword evidence="11 15" id="KW-1133">Transmembrane helix</keyword>
<feature type="transmembrane region" description="Helical" evidence="15">
    <location>
        <begin position="209"/>
        <end position="230"/>
    </location>
</feature>
<evidence type="ECO:0000313" key="16">
    <source>
        <dbReference type="EMBL" id="APX90793.1"/>
    </source>
</evidence>
<evidence type="ECO:0000256" key="1">
    <source>
        <dbReference type="ARBA" id="ARBA00000085"/>
    </source>
</evidence>
<dbReference type="GO" id="GO:0006355">
    <property type="term" value="P:regulation of DNA-templated transcription"/>
    <property type="evidence" value="ECO:0007669"/>
    <property type="project" value="InterPro"/>
</dbReference>
<evidence type="ECO:0000256" key="2">
    <source>
        <dbReference type="ARBA" id="ARBA00004429"/>
    </source>
</evidence>
<dbReference type="Pfam" id="PF01627">
    <property type="entry name" value="Hpt"/>
    <property type="match status" value="1"/>
</dbReference>
<keyword evidence="4" id="KW-1003">Cell membrane</keyword>
<dbReference type="InterPro" id="IPR003661">
    <property type="entry name" value="HisK_dim/P_dom"/>
</dbReference>
<keyword evidence="6" id="KW-0597">Phosphoprotein</keyword>
<keyword evidence="13 15" id="KW-0472">Membrane</keyword>
<dbReference type="RefSeq" id="WP_076980810.1">
    <property type="nucleotide sequence ID" value="NZ_CP019124.1"/>
</dbReference>
<keyword evidence="10" id="KW-0547">Nucleotide-binding</keyword>
<keyword evidence="10" id="KW-0067">ATP-binding</keyword>
<dbReference type="InterPro" id="IPR035965">
    <property type="entry name" value="PAS-like_dom_sf"/>
</dbReference>
<feature type="transmembrane region" description="Helical" evidence="15">
    <location>
        <begin position="6"/>
        <end position="24"/>
    </location>
</feature>
<evidence type="ECO:0000256" key="13">
    <source>
        <dbReference type="ARBA" id="ARBA00023136"/>
    </source>
</evidence>
<evidence type="ECO:0000256" key="5">
    <source>
        <dbReference type="ARBA" id="ARBA00022519"/>
    </source>
</evidence>
<evidence type="ECO:0000256" key="12">
    <source>
        <dbReference type="ARBA" id="ARBA00023012"/>
    </source>
</evidence>
<keyword evidence="7" id="KW-0808">Transferase</keyword>
<dbReference type="Gene3D" id="3.30.450.20">
    <property type="entry name" value="PAS domain"/>
    <property type="match status" value="1"/>
</dbReference>
<name>A0A1U7DLM6_9RHOB</name>
<evidence type="ECO:0000256" key="8">
    <source>
        <dbReference type="ARBA" id="ARBA00022692"/>
    </source>
</evidence>
<evidence type="ECO:0000256" key="9">
    <source>
        <dbReference type="ARBA" id="ARBA00022777"/>
    </source>
</evidence>
<evidence type="ECO:0000256" key="6">
    <source>
        <dbReference type="ARBA" id="ARBA00022553"/>
    </source>
</evidence>
<comment type="catalytic activity">
    <reaction evidence="1">
        <text>ATP + protein L-histidine = ADP + protein N-phospho-L-histidine.</text>
        <dbReference type="EC" id="2.7.13.3"/>
    </reaction>
</comment>
<dbReference type="CDD" id="cd00082">
    <property type="entry name" value="HisKA"/>
    <property type="match status" value="1"/>
</dbReference>
<dbReference type="InterPro" id="IPR000014">
    <property type="entry name" value="PAS"/>
</dbReference>
<evidence type="ECO:0000256" key="15">
    <source>
        <dbReference type="SAM" id="Phobius"/>
    </source>
</evidence>
<dbReference type="PRINTS" id="PR00344">
    <property type="entry name" value="BCTRLSENSOR"/>
</dbReference>
<feature type="region of interest" description="Disordered" evidence="14">
    <location>
        <begin position="751"/>
        <end position="785"/>
    </location>
</feature>
<evidence type="ECO:0000256" key="10">
    <source>
        <dbReference type="ARBA" id="ARBA00022840"/>
    </source>
</evidence>
<dbReference type="SMART" id="SM00388">
    <property type="entry name" value="HisKA"/>
    <property type="match status" value="1"/>
</dbReference>
<accession>A0A1U7DLM6</accession>
<dbReference type="PROSITE" id="PS50112">
    <property type="entry name" value="PAS"/>
    <property type="match status" value="1"/>
</dbReference>
<keyword evidence="8 15" id="KW-0812">Transmembrane</keyword>
<dbReference type="OrthoDB" id="9801651at2"/>
<proteinExistence type="predicted"/>
<protein>
    <recommendedName>
        <fullName evidence="3">histidine kinase</fullName>
        <ecNumber evidence="3">2.7.13.3</ecNumber>
    </recommendedName>
</protein>
<dbReference type="GO" id="GO:0005886">
    <property type="term" value="C:plasma membrane"/>
    <property type="evidence" value="ECO:0007669"/>
    <property type="project" value="UniProtKB-SubCell"/>
</dbReference>
<dbReference type="Gene3D" id="1.20.120.160">
    <property type="entry name" value="HPT domain"/>
    <property type="match status" value="1"/>
</dbReference>
<keyword evidence="9" id="KW-0418">Kinase</keyword>
<dbReference type="InterPro" id="IPR011006">
    <property type="entry name" value="CheY-like_superfamily"/>
</dbReference>
<dbReference type="Pfam" id="PF00989">
    <property type="entry name" value="PAS"/>
    <property type="match status" value="1"/>
</dbReference>
<dbReference type="CDD" id="cd00130">
    <property type="entry name" value="PAS"/>
    <property type="match status" value="1"/>
</dbReference>
<dbReference type="InterPro" id="IPR036641">
    <property type="entry name" value="HPT_dom_sf"/>
</dbReference>
<dbReference type="Gene3D" id="3.40.50.2300">
    <property type="match status" value="1"/>
</dbReference>
<dbReference type="Pfam" id="PF02518">
    <property type="entry name" value="HATPase_c"/>
    <property type="match status" value="1"/>
</dbReference>
<dbReference type="InterPro" id="IPR001789">
    <property type="entry name" value="Sig_transdc_resp-reg_receiver"/>
</dbReference>
<sequence length="900" mass="98296">MTLMRLAIGSVILIGVIITFYLSATLTDRFDKLREAPHDNSQWNLTQLEVDFLKLMNAEQQARQAVEVAQSRPPATAGADSEAAPVEPGVGPGAMPGVVPDPATALDDLRKAFDIFYSRVYVLEDSKDAEIFFRDQELRDHQDAIKMFLHEMAPAMDGDDAMLIATLPRLDRRLAEISALPREIALKSVPIKARISDNQRLEITNLLKAIAFVALIVMIALMLAFAILLLQKSELNRKTRIIARGNERLASTLKASLDAIIVIDEQGLIMDFNGSAEKVFGHARADVLGRSLADVIIPERFREAHTSGMARFLDTRSSQIVDAGRLNLVALHADGHEFQTETSITAVPGEKGINFISYIRDITDEVANRAELHEARDSALAAYREKSKFFAVMSHEMRTPLNGIISSLDLLADTPLNDGQRHFLQIANASSEILLGHINDVLDIERIDANQQGDRMEPVDLADMLEALCQNLRALADRQNTRIGWNISGLEDPSINCDARGLRQILLNLMSNAIKFTTSGRVEVDVQAAPTDNPDTCQLSFAVSDTGIGISEEDQKRIFDDFVTVDSAYERTSTGTGLGLGIARRLVASMGGRLSVESAPKRGSTFTFTVEVPKTVGGQAEAPLAEAEAERPIVPRRVLVVEDNEVNRELLHVMLSGDGHHVDLAEDGFEGVHKASRNHYDLILMDISMPNLDGVKATQMIQDSRGLSAATPIYAVTAHAMPEERAKFLAAGMAGCLIKPLRRADIRTLMAEVPGPQETDGPETARPEDETDQMPDTDAPKPHANGIDPAKMIDLEQFRDIASLLGQEKLSLQLERFEAEGDELIAAMRSDAEQGRLSQVQAAAHRMAGSCGTFGAREMHQHLKSLETACKSEDAAGAVRIAGDLDRVWAETRAGIAAAS</sequence>
<dbReference type="PANTHER" id="PTHR43047:SF78">
    <property type="entry name" value="SENSORY_REGULATORY PROTEIN RPFC"/>
    <property type="match status" value="1"/>
</dbReference>
<evidence type="ECO:0000256" key="11">
    <source>
        <dbReference type="ARBA" id="ARBA00022989"/>
    </source>
</evidence>
<gene>
    <name evidence="16" type="ORF">BV394_14620</name>
</gene>
<dbReference type="InterPro" id="IPR005467">
    <property type="entry name" value="His_kinase_dom"/>
</dbReference>
<dbReference type="InterPro" id="IPR003594">
    <property type="entry name" value="HATPase_dom"/>
</dbReference>
<dbReference type="Proteomes" id="UP000187266">
    <property type="component" value="Chromosome"/>
</dbReference>
<evidence type="ECO:0000256" key="14">
    <source>
        <dbReference type="SAM" id="MobiDB-lite"/>
    </source>
</evidence>
<dbReference type="GO" id="GO:0000155">
    <property type="term" value="F:phosphorelay sensor kinase activity"/>
    <property type="evidence" value="ECO:0007669"/>
    <property type="project" value="InterPro"/>
</dbReference>
<dbReference type="Gene3D" id="1.10.287.130">
    <property type="match status" value="1"/>
</dbReference>
<dbReference type="Pfam" id="PF00072">
    <property type="entry name" value="Response_reg"/>
    <property type="match status" value="1"/>
</dbReference>
<dbReference type="CDD" id="cd16922">
    <property type="entry name" value="HATPase_EvgS-ArcB-TorS-like"/>
    <property type="match status" value="1"/>
</dbReference>
<dbReference type="STRING" id="1267768.BV394_14620"/>
<dbReference type="InterPro" id="IPR036890">
    <property type="entry name" value="HATPase_C_sf"/>
</dbReference>
<organism evidence="16 17">
    <name type="scientific">Brevirhabdus pacifica</name>
    <dbReference type="NCBI Taxonomy" id="1267768"/>
    <lineage>
        <taxon>Bacteria</taxon>
        <taxon>Pseudomonadati</taxon>
        <taxon>Pseudomonadota</taxon>
        <taxon>Alphaproteobacteria</taxon>
        <taxon>Rhodobacterales</taxon>
        <taxon>Paracoccaceae</taxon>
        <taxon>Brevirhabdus</taxon>
    </lineage>
</organism>
<dbReference type="PROSITE" id="PS50110">
    <property type="entry name" value="RESPONSE_REGULATORY"/>
    <property type="match status" value="1"/>
</dbReference>
<dbReference type="CDD" id="cd17546">
    <property type="entry name" value="REC_hyHK_CKI1_RcsC-like"/>
    <property type="match status" value="1"/>
</dbReference>
<dbReference type="SUPFAM" id="SSF47384">
    <property type="entry name" value="Homodimeric domain of signal transducing histidine kinase"/>
    <property type="match status" value="1"/>
</dbReference>
<comment type="subcellular location">
    <subcellularLocation>
        <location evidence="2">Cell inner membrane</location>
        <topology evidence="2">Multi-pass membrane protein</topology>
    </subcellularLocation>
</comment>
<dbReference type="SUPFAM" id="SSF47226">
    <property type="entry name" value="Histidine-containing phosphotransfer domain, HPT domain"/>
    <property type="match status" value="1"/>
</dbReference>
<dbReference type="AlphaFoldDB" id="A0A1U7DLM6"/>
<dbReference type="InterPro" id="IPR008207">
    <property type="entry name" value="Sig_transdc_His_kin_Hpt_dom"/>
</dbReference>
<evidence type="ECO:0000256" key="7">
    <source>
        <dbReference type="ARBA" id="ARBA00022679"/>
    </source>
</evidence>
<dbReference type="SUPFAM" id="SSF52172">
    <property type="entry name" value="CheY-like"/>
    <property type="match status" value="1"/>
</dbReference>
<dbReference type="SMART" id="SM00387">
    <property type="entry name" value="HATPase_c"/>
    <property type="match status" value="1"/>
</dbReference>
<dbReference type="InterPro" id="IPR004358">
    <property type="entry name" value="Sig_transdc_His_kin-like_C"/>
</dbReference>
<dbReference type="PROSITE" id="PS50109">
    <property type="entry name" value="HIS_KIN"/>
    <property type="match status" value="1"/>
</dbReference>
<dbReference type="EMBL" id="CP019124">
    <property type="protein sequence ID" value="APX90793.1"/>
    <property type="molecule type" value="Genomic_DNA"/>
</dbReference>
<keyword evidence="12" id="KW-0902">Two-component regulatory system</keyword>
<dbReference type="SUPFAM" id="SSF55874">
    <property type="entry name" value="ATPase domain of HSP90 chaperone/DNA topoisomerase II/histidine kinase"/>
    <property type="match status" value="1"/>
</dbReference>
<dbReference type="FunFam" id="3.30.565.10:FF:000010">
    <property type="entry name" value="Sensor histidine kinase RcsC"/>
    <property type="match status" value="1"/>
</dbReference>
<dbReference type="NCBIfam" id="TIGR00229">
    <property type="entry name" value="sensory_box"/>
    <property type="match status" value="1"/>
</dbReference>
<dbReference type="InterPro" id="IPR013767">
    <property type="entry name" value="PAS_fold"/>
</dbReference>
<evidence type="ECO:0000256" key="3">
    <source>
        <dbReference type="ARBA" id="ARBA00012438"/>
    </source>
</evidence>
<dbReference type="InterPro" id="IPR036097">
    <property type="entry name" value="HisK_dim/P_sf"/>
</dbReference>
<dbReference type="EC" id="2.7.13.3" evidence="3"/>
<dbReference type="Gene3D" id="3.30.565.10">
    <property type="entry name" value="Histidine kinase-like ATPase, C-terminal domain"/>
    <property type="match status" value="1"/>
</dbReference>
<dbReference type="PANTHER" id="PTHR43047">
    <property type="entry name" value="TWO-COMPONENT HISTIDINE PROTEIN KINASE"/>
    <property type="match status" value="1"/>
</dbReference>
<reference evidence="16 17" key="1">
    <citation type="submission" date="2017-01" db="EMBL/GenBank/DDBJ databases">
        <title>Genomic analysis of Xuhuaishuia manganoxidans DY6-4.</title>
        <authorList>
            <person name="Wang X."/>
        </authorList>
    </citation>
    <scope>NUCLEOTIDE SEQUENCE [LARGE SCALE GENOMIC DNA]</scope>
    <source>
        <strain evidence="16 17">DY6-4</strain>
    </source>
</reference>
<feature type="compositionally biased region" description="Low complexity" evidence="14">
    <location>
        <begin position="83"/>
        <end position="94"/>
    </location>
</feature>
<dbReference type="SMART" id="SM00448">
    <property type="entry name" value="REC"/>
    <property type="match status" value="1"/>
</dbReference>
<feature type="region of interest" description="Disordered" evidence="14">
    <location>
        <begin position="68"/>
        <end position="94"/>
    </location>
</feature>
<evidence type="ECO:0000313" key="17">
    <source>
        <dbReference type="Proteomes" id="UP000187266"/>
    </source>
</evidence>
<keyword evidence="17" id="KW-1185">Reference proteome</keyword>
<dbReference type="SUPFAM" id="SSF55785">
    <property type="entry name" value="PYP-like sensor domain (PAS domain)"/>
    <property type="match status" value="1"/>
</dbReference>
<dbReference type="SMART" id="SM00091">
    <property type="entry name" value="PAS"/>
    <property type="match status" value="1"/>
</dbReference>